<feature type="compositionally biased region" description="Basic and acidic residues" evidence="1">
    <location>
        <begin position="24"/>
        <end position="35"/>
    </location>
</feature>
<comment type="caution">
    <text evidence="2">The sequence shown here is derived from an EMBL/GenBank/DDBJ whole genome shotgun (WGS) entry which is preliminary data.</text>
</comment>
<gene>
    <name evidence="2" type="ORF">SPARVUS_LOCUS8903961</name>
</gene>
<accession>A0ABN9E1W5</accession>
<evidence type="ECO:0000256" key="1">
    <source>
        <dbReference type="SAM" id="MobiDB-lite"/>
    </source>
</evidence>
<name>A0ABN9E1W5_9NEOB</name>
<evidence type="ECO:0000313" key="2">
    <source>
        <dbReference type="EMBL" id="CAI9578254.1"/>
    </source>
</evidence>
<reference evidence="2" key="1">
    <citation type="submission" date="2023-05" db="EMBL/GenBank/DDBJ databases">
        <authorList>
            <person name="Stuckert A."/>
        </authorList>
    </citation>
    <scope>NUCLEOTIDE SEQUENCE</scope>
</reference>
<protein>
    <submittedName>
        <fullName evidence="2">Uncharacterized protein</fullName>
    </submittedName>
</protein>
<proteinExistence type="predicted"/>
<dbReference type="Proteomes" id="UP001162483">
    <property type="component" value="Unassembled WGS sequence"/>
</dbReference>
<dbReference type="EMBL" id="CATNWA010014990">
    <property type="protein sequence ID" value="CAI9578254.1"/>
    <property type="molecule type" value="Genomic_DNA"/>
</dbReference>
<organism evidence="2 3">
    <name type="scientific">Staurois parvus</name>
    <dbReference type="NCBI Taxonomy" id="386267"/>
    <lineage>
        <taxon>Eukaryota</taxon>
        <taxon>Metazoa</taxon>
        <taxon>Chordata</taxon>
        <taxon>Craniata</taxon>
        <taxon>Vertebrata</taxon>
        <taxon>Euteleostomi</taxon>
        <taxon>Amphibia</taxon>
        <taxon>Batrachia</taxon>
        <taxon>Anura</taxon>
        <taxon>Neobatrachia</taxon>
        <taxon>Ranoidea</taxon>
        <taxon>Ranidae</taxon>
        <taxon>Staurois</taxon>
    </lineage>
</organism>
<feature type="region of interest" description="Disordered" evidence="1">
    <location>
        <begin position="17"/>
        <end position="52"/>
    </location>
</feature>
<evidence type="ECO:0000313" key="3">
    <source>
        <dbReference type="Proteomes" id="UP001162483"/>
    </source>
</evidence>
<keyword evidence="3" id="KW-1185">Reference proteome</keyword>
<sequence length="52" mass="5873">MSLFVIFTFPASSVPRTFRHRRGRNPEDGCRHQPEDIAGDAAGGTSQERRTR</sequence>